<evidence type="ECO:0000256" key="4">
    <source>
        <dbReference type="ARBA" id="ARBA00022824"/>
    </source>
</evidence>
<evidence type="ECO:0000256" key="1">
    <source>
        <dbReference type="ARBA" id="ARBA00004173"/>
    </source>
</evidence>
<reference evidence="7" key="1">
    <citation type="submission" date="2023-06" db="EMBL/GenBank/DDBJ databases">
        <title>Genome-scale phylogeny and comparative genomics of the fungal order Sordariales.</title>
        <authorList>
            <consortium name="Lawrence Berkeley National Laboratory"/>
            <person name="Hensen N."/>
            <person name="Bonometti L."/>
            <person name="Westerberg I."/>
            <person name="Brannstrom I.O."/>
            <person name="Guillou S."/>
            <person name="Cros-Aarteil S."/>
            <person name="Calhoun S."/>
            <person name="Haridas S."/>
            <person name="Kuo A."/>
            <person name="Mondo S."/>
            <person name="Pangilinan J."/>
            <person name="Riley R."/>
            <person name="Labutti K."/>
            <person name="Andreopoulos B."/>
            <person name="Lipzen A."/>
            <person name="Chen C."/>
            <person name="Yanf M."/>
            <person name="Daum C."/>
            <person name="Ng V."/>
            <person name="Clum A."/>
            <person name="Steindorff A."/>
            <person name="Ohm R."/>
            <person name="Martin F."/>
            <person name="Silar P."/>
            <person name="Natvig D."/>
            <person name="Lalanne C."/>
            <person name="Gautier V."/>
            <person name="Ament-Velasquez S.L."/>
            <person name="Kruys A."/>
            <person name="Hutchinson M.I."/>
            <person name="Powell A.J."/>
            <person name="Barry K."/>
            <person name="Miller A.N."/>
            <person name="Grigoriev I.V."/>
            <person name="Debuchy R."/>
            <person name="Gladieux P."/>
            <person name="Thoren M.H."/>
            <person name="Johannesson H."/>
        </authorList>
    </citation>
    <scope>NUCLEOTIDE SEQUENCE</scope>
    <source>
        <strain evidence="7">CBS 606.72</strain>
    </source>
</reference>
<dbReference type="PANTHER" id="PTHR48182:SF2">
    <property type="entry name" value="PROTEIN SERAC1"/>
    <property type="match status" value="1"/>
</dbReference>
<organism evidence="7 8">
    <name type="scientific">Immersiella caudata</name>
    <dbReference type="NCBI Taxonomy" id="314043"/>
    <lineage>
        <taxon>Eukaryota</taxon>
        <taxon>Fungi</taxon>
        <taxon>Dikarya</taxon>
        <taxon>Ascomycota</taxon>
        <taxon>Pezizomycotina</taxon>
        <taxon>Sordariomycetes</taxon>
        <taxon>Sordariomycetidae</taxon>
        <taxon>Sordariales</taxon>
        <taxon>Lasiosphaeriaceae</taxon>
        <taxon>Immersiella</taxon>
    </lineage>
</organism>
<evidence type="ECO:0000256" key="6">
    <source>
        <dbReference type="ARBA" id="ARBA00023136"/>
    </source>
</evidence>
<dbReference type="GO" id="GO:0016020">
    <property type="term" value="C:membrane"/>
    <property type="evidence" value="ECO:0007669"/>
    <property type="project" value="UniProtKB-SubCell"/>
</dbReference>
<dbReference type="InterPro" id="IPR052374">
    <property type="entry name" value="SERAC1"/>
</dbReference>
<evidence type="ECO:0000256" key="2">
    <source>
        <dbReference type="ARBA" id="ARBA00004240"/>
    </source>
</evidence>
<evidence type="ECO:0008006" key="9">
    <source>
        <dbReference type="Google" id="ProtNLM"/>
    </source>
</evidence>
<name>A0AA39WVV2_9PEZI</name>
<sequence>PSSKNSPPTPHSMASGFPLGIKLLFDPEHAIVDIVFVHGLGGHRELTWTASGASKPWPQLLLPSKLPNARILTFGYDASVADWNRMVSQNRVANHAWGLLTSLAAHRQGDETSERPIIFVCHSLGGLVCEDALFTSRQRDEKHLNDILRSTRGIAFLGTPHRAANLARWAELFSRHLGLVKQTDKEIAAVLRHDSELLARIQDGFHTMILACNKNNKDTVEIACFYEQLPLPVVGHIVTQDSAILPGYIPIGIHANHMDMAKFGSDNDPGFVSVCAELRRWIKDIGAAAASSVPCT</sequence>
<keyword evidence="6" id="KW-0472">Membrane</keyword>
<dbReference type="GO" id="GO:0005739">
    <property type="term" value="C:mitochondrion"/>
    <property type="evidence" value="ECO:0007669"/>
    <property type="project" value="UniProtKB-SubCell"/>
</dbReference>
<dbReference type="GO" id="GO:0005783">
    <property type="term" value="C:endoplasmic reticulum"/>
    <property type="evidence" value="ECO:0007669"/>
    <property type="project" value="UniProtKB-SubCell"/>
</dbReference>
<dbReference type="Gene3D" id="3.40.50.1820">
    <property type="entry name" value="alpha/beta hydrolase"/>
    <property type="match status" value="1"/>
</dbReference>
<keyword evidence="8" id="KW-1185">Reference proteome</keyword>
<evidence type="ECO:0000313" key="8">
    <source>
        <dbReference type="Proteomes" id="UP001175000"/>
    </source>
</evidence>
<dbReference type="SUPFAM" id="SSF53474">
    <property type="entry name" value="alpha/beta-Hydrolases"/>
    <property type="match status" value="1"/>
</dbReference>
<evidence type="ECO:0000256" key="3">
    <source>
        <dbReference type="ARBA" id="ARBA00004370"/>
    </source>
</evidence>
<protein>
    <recommendedName>
        <fullName evidence="9">Protein SERAC1</fullName>
    </recommendedName>
</protein>
<dbReference type="Proteomes" id="UP001175000">
    <property type="component" value="Unassembled WGS sequence"/>
</dbReference>
<evidence type="ECO:0000256" key="5">
    <source>
        <dbReference type="ARBA" id="ARBA00023128"/>
    </source>
</evidence>
<comment type="caution">
    <text evidence="7">The sequence shown here is derived from an EMBL/GenBank/DDBJ whole genome shotgun (WGS) entry which is preliminary data.</text>
</comment>
<dbReference type="AlphaFoldDB" id="A0AA39WVV2"/>
<evidence type="ECO:0000313" key="7">
    <source>
        <dbReference type="EMBL" id="KAK0622531.1"/>
    </source>
</evidence>
<keyword evidence="4" id="KW-0256">Endoplasmic reticulum</keyword>
<dbReference type="PANTHER" id="PTHR48182">
    <property type="entry name" value="PROTEIN SERAC1"/>
    <property type="match status" value="1"/>
</dbReference>
<feature type="non-terminal residue" evidence="7">
    <location>
        <position position="296"/>
    </location>
</feature>
<dbReference type="InterPro" id="IPR029058">
    <property type="entry name" value="AB_hydrolase_fold"/>
</dbReference>
<proteinExistence type="predicted"/>
<keyword evidence="5" id="KW-0496">Mitochondrion</keyword>
<dbReference type="EMBL" id="JAULSU010000003">
    <property type="protein sequence ID" value="KAK0622531.1"/>
    <property type="molecule type" value="Genomic_DNA"/>
</dbReference>
<accession>A0AA39WVV2</accession>
<comment type="subcellular location">
    <subcellularLocation>
        <location evidence="2">Endoplasmic reticulum</location>
    </subcellularLocation>
    <subcellularLocation>
        <location evidence="3">Membrane</location>
    </subcellularLocation>
    <subcellularLocation>
        <location evidence="1">Mitochondrion</location>
    </subcellularLocation>
</comment>
<gene>
    <name evidence="7" type="ORF">B0T14DRAFT_425223</name>
</gene>